<dbReference type="SUPFAM" id="SSF53218">
    <property type="entry name" value="Molybdenum cofactor biosynthesis proteins"/>
    <property type="match status" value="1"/>
</dbReference>
<dbReference type="NCBIfam" id="TIGR00200">
    <property type="entry name" value="cinA_nterm"/>
    <property type="match status" value="1"/>
</dbReference>
<dbReference type="PANTHER" id="PTHR13939:SF0">
    <property type="entry name" value="NMN AMIDOHYDROLASE-LIKE PROTEIN YFAY"/>
    <property type="match status" value="1"/>
</dbReference>
<dbReference type="Pfam" id="PF18146">
    <property type="entry name" value="CinA_KH"/>
    <property type="match status" value="1"/>
</dbReference>
<dbReference type="CDD" id="cd00885">
    <property type="entry name" value="cinA"/>
    <property type="match status" value="1"/>
</dbReference>
<dbReference type="Pfam" id="PF02464">
    <property type="entry name" value="CinA"/>
    <property type="match status" value="1"/>
</dbReference>
<dbReference type="HAMAP" id="MF_00226_B">
    <property type="entry name" value="CinA_B"/>
    <property type="match status" value="1"/>
</dbReference>
<dbReference type="InterPro" id="IPR001453">
    <property type="entry name" value="MoaB/Mog_dom"/>
</dbReference>
<dbReference type="InterPro" id="IPR008135">
    <property type="entry name" value="Competence-induced_CinA"/>
</dbReference>
<dbReference type="AlphaFoldDB" id="A0A0E2UCS4"/>
<dbReference type="InterPro" id="IPR041424">
    <property type="entry name" value="CinA_KH"/>
</dbReference>
<dbReference type="eggNOG" id="COG1546">
    <property type="taxonomic scope" value="Bacteria"/>
</dbReference>
<sequence>MKAELIAVGTEILTGQIVNTNAQFLSEKMAEIGVDVYYHTAVGDNEIRLLNILEVASKRSDLVILCGGLGPTEDDLTKQTLAKFLGLSLVFDREASQKLDQFFSSRSESSRTPNNERQAQLIEGSKPIQNITGLAVGGLIEKAGVTYVVLPGPPSELKPMVNQYLLPLLLNEETKLYSRVLRFFGIGESQLVTILADLIANQSDPTIAPYAKIGEVTLRLSTKSDSQELAYQKLDQLESQIKAISTIDGQLLGDLLYGYGEDNSLARETFQLLKKADKTITAAESLTAGLFQSKIADFPGSSSIFNGGFVTYSIEEKAKMLEIPFADLQRKGVVSDYTAKQMANQARLLTESDIGVSLTGVAGPDFLEGQQAGTVFIGISTKEKVESYKVLIGGRSRSDVRYIACLHAFNLVRKTLLNTQNLL</sequence>
<accession>A0A0E2UCS4</accession>
<proteinExistence type="inferred from homology"/>
<dbReference type="EMBL" id="NSGR01000004">
    <property type="protein sequence ID" value="PCH13657.1"/>
    <property type="molecule type" value="Genomic_DNA"/>
</dbReference>
<dbReference type="SUPFAM" id="SSF142433">
    <property type="entry name" value="CinA-like"/>
    <property type="match status" value="1"/>
</dbReference>
<dbReference type="InterPro" id="IPR036653">
    <property type="entry name" value="CinA-like_C"/>
</dbReference>
<dbReference type="RefSeq" id="WP_003103228.1">
    <property type="nucleotide sequence ID" value="NZ_BAWT01000011.1"/>
</dbReference>
<evidence type="ECO:0000313" key="3">
    <source>
        <dbReference type="Proteomes" id="UP000217465"/>
    </source>
</evidence>
<dbReference type="InterPro" id="IPR050101">
    <property type="entry name" value="CinA"/>
</dbReference>
<reference evidence="2 3" key="1">
    <citation type="submission" date="2016-06" db="EMBL/GenBank/DDBJ databases">
        <authorList>
            <person name="Haines A.N."/>
            <person name="Council K.R."/>
        </authorList>
    </citation>
    <scope>NUCLEOTIDE SEQUENCE [LARGE SCALE GENOMIC DNA]</scope>
    <source>
        <strain evidence="2 3">SP158-29</strain>
    </source>
</reference>
<dbReference type="PIRSF" id="PIRSF006728">
    <property type="entry name" value="CinA"/>
    <property type="match status" value="1"/>
</dbReference>
<gene>
    <name evidence="1 2" type="primary">cinA</name>
    <name evidence="2" type="ORF">A9Y57_00290</name>
</gene>
<organism evidence="2 3">
    <name type="scientific">Streptococcus parauberis</name>
    <dbReference type="NCBI Taxonomy" id="1348"/>
    <lineage>
        <taxon>Bacteria</taxon>
        <taxon>Bacillati</taxon>
        <taxon>Bacillota</taxon>
        <taxon>Bacilli</taxon>
        <taxon>Lactobacillales</taxon>
        <taxon>Streptococcaceae</taxon>
        <taxon>Streptococcus</taxon>
    </lineage>
</organism>
<dbReference type="STRING" id="936154.STP_1793"/>
<dbReference type="NCBIfam" id="TIGR00199">
    <property type="entry name" value="PncC_domain"/>
    <property type="match status" value="1"/>
</dbReference>
<dbReference type="Gene3D" id="3.30.70.2860">
    <property type="match status" value="1"/>
</dbReference>
<dbReference type="NCBIfam" id="TIGR00177">
    <property type="entry name" value="molyb_syn"/>
    <property type="match status" value="1"/>
</dbReference>
<dbReference type="Proteomes" id="UP000217465">
    <property type="component" value="Unassembled WGS sequence"/>
</dbReference>
<dbReference type="OrthoDB" id="9801454at2"/>
<dbReference type="Gene3D" id="3.90.950.20">
    <property type="entry name" value="CinA-like"/>
    <property type="match status" value="1"/>
</dbReference>
<dbReference type="InterPro" id="IPR036425">
    <property type="entry name" value="MoaB/Mog-like_dom_sf"/>
</dbReference>
<dbReference type="SMART" id="SM00852">
    <property type="entry name" value="MoCF_biosynth"/>
    <property type="match status" value="1"/>
</dbReference>
<name>A0A0E2UCS4_9STRE</name>
<comment type="similarity">
    <text evidence="1">Belongs to the CinA family.</text>
</comment>
<dbReference type="PANTHER" id="PTHR13939">
    <property type="entry name" value="NICOTINAMIDE-NUCLEOTIDE AMIDOHYDROLASE PNCC"/>
    <property type="match status" value="1"/>
</dbReference>
<dbReference type="Pfam" id="PF00994">
    <property type="entry name" value="MoCF_biosynth"/>
    <property type="match status" value="1"/>
</dbReference>
<dbReference type="GeneID" id="61421719"/>
<dbReference type="Gene3D" id="3.40.980.10">
    <property type="entry name" value="MoaB/Mog-like domain"/>
    <property type="match status" value="1"/>
</dbReference>
<comment type="caution">
    <text evidence="2">The sequence shown here is derived from an EMBL/GenBank/DDBJ whole genome shotgun (WGS) entry which is preliminary data.</text>
</comment>
<dbReference type="NCBIfam" id="NF001813">
    <property type="entry name" value="PRK00549.1"/>
    <property type="match status" value="1"/>
</dbReference>
<dbReference type="InterPro" id="IPR008136">
    <property type="entry name" value="CinA_C"/>
</dbReference>
<protein>
    <recommendedName>
        <fullName evidence="1">Putative competence-damage inducible protein</fullName>
    </recommendedName>
</protein>
<evidence type="ECO:0000313" key="2">
    <source>
        <dbReference type="EMBL" id="PCH13657.1"/>
    </source>
</evidence>
<evidence type="ECO:0000256" key="1">
    <source>
        <dbReference type="HAMAP-Rule" id="MF_00226"/>
    </source>
</evidence>